<name>A0A923E8G8_CLOTT</name>
<dbReference type="RefSeq" id="WP_173680496.1">
    <property type="nucleotide sequence ID" value="NZ_JAAZWO010000004.1"/>
</dbReference>
<reference evidence="1 2" key="1">
    <citation type="submission" date="2020-04" db="EMBL/GenBank/DDBJ databases">
        <title>Genomic insights into acetone-butanol-ethanol (ABE) fermentation by sequencing solventogenic clostridia strains.</title>
        <authorList>
            <person name="Brown S."/>
        </authorList>
    </citation>
    <scope>NUCLEOTIDE SEQUENCE [LARGE SCALE GENOMIC DNA]</scope>
    <source>
        <strain evidence="1 2">DJ011</strain>
    </source>
</reference>
<keyword evidence="2" id="KW-1185">Reference proteome</keyword>
<dbReference type="Proteomes" id="UP000563151">
    <property type="component" value="Unassembled WGS sequence"/>
</dbReference>
<proteinExistence type="predicted"/>
<dbReference type="InterPro" id="IPR017695">
    <property type="entry name" value="Se-dep_Mo_hydrolase_YqeB"/>
</dbReference>
<dbReference type="AlphaFoldDB" id="A0A923E8G8"/>
<accession>A0A923E8G8</accession>
<evidence type="ECO:0000313" key="2">
    <source>
        <dbReference type="Proteomes" id="UP000563151"/>
    </source>
</evidence>
<comment type="caution">
    <text evidence="1">The sequence shown here is derived from an EMBL/GenBank/DDBJ whole genome shotgun (WGS) entry which is preliminary data.</text>
</comment>
<dbReference type="NCBIfam" id="TIGR03309">
    <property type="entry name" value="matur_yqeB"/>
    <property type="match status" value="1"/>
</dbReference>
<dbReference type="EMBL" id="JAAZWO010000004">
    <property type="protein sequence ID" value="MBC2397071.1"/>
    <property type="molecule type" value="Genomic_DNA"/>
</dbReference>
<protein>
    <submittedName>
        <fullName evidence="1">EF2563 family selenium-dependent molybdenum hydroxylase system protein</fullName>
    </submittedName>
</protein>
<organism evidence="1 2">
    <name type="scientific">Clostridium tetanomorphum</name>
    <dbReference type="NCBI Taxonomy" id="1553"/>
    <lineage>
        <taxon>Bacteria</taxon>
        <taxon>Bacillati</taxon>
        <taxon>Bacillota</taxon>
        <taxon>Clostridia</taxon>
        <taxon>Eubacteriales</taxon>
        <taxon>Clostridiaceae</taxon>
        <taxon>Clostridium</taxon>
    </lineage>
</organism>
<evidence type="ECO:0000313" key="1">
    <source>
        <dbReference type="EMBL" id="MBC2397071.1"/>
    </source>
</evidence>
<gene>
    <name evidence="1" type="ORF">HGG79_04645</name>
</gene>
<sequence>MFKELVVVRSGGDLGTAIAHKLFNCGFKVVVTDIQKPLVVRRTVSFAQAIFQGEITIENIKGVKINNFNNIESTLKNKCVPVIVDPYLNILKNHKVDVIIDATLRKKNVDMNKDLAQFTIGVGPGFYASKDVHIVIETKRGHNLGRVIYNGEAIKNTGVPGSILGYTNERVLRAPCSGKVRNFLNIGDYVKKGQIIGQIEVEDKEDNIFYKKQKESNKCFNFKSEIDGVLRGLIMEGTYIEKGVKIGDVDPRGIREYCYSISDKGRAIAGGVLEGILWWRNSLKDGDLYGN</sequence>